<dbReference type="SUPFAM" id="SSF56059">
    <property type="entry name" value="Glutathione synthetase ATP-binding domain-like"/>
    <property type="match status" value="1"/>
</dbReference>
<dbReference type="Pfam" id="PF19027">
    <property type="entry name" value="DUF5752"/>
    <property type="match status" value="1"/>
</dbReference>
<protein>
    <recommendedName>
        <fullName evidence="1">Pyruvate phosphate dikinase AMP/ATP-binding domain-containing protein</fullName>
    </recommendedName>
</protein>
<dbReference type="AlphaFoldDB" id="A0A381V3G5"/>
<dbReference type="InterPro" id="IPR013815">
    <property type="entry name" value="ATP_grasp_subdomain_1"/>
</dbReference>
<feature type="non-terminal residue" evidence="2">
    <location>
        <position position="646"/>
    </location>
</feature>
<feature type="domain" description="Pyruvate phosphate dikinase AMP/ATP-binding" evidence="1">
    <location>
        <begin position="412"/>
        <end position="631"/>
    </location>
</feature>
<evidence type="ECO:0000259" key="1">
    <source>
        <dbReference type="Pfam" id="PF01326"/>
    </source>
</evidence>
<dbReference type="InterPro" id="IPR002192">
    <property type="entry name" value="PPDK_AMP/ATP-bd"/>
</dbReference>
<reference evidence="2" key="1">
    <citation type="submission" date="2018-05" db="EMBL/GenBank/DDBJ databases">
        <authorList>
            <person name="Lanie J.A."/>
            <person name="Ng W.-L."/>
            <person name="Kazmierczak K.M."/>
            <person name="Andrzejewski T.M."/>
            <person name="Davidsen T.M."/>
            <person name="Wayne K.J."/>
            <person name="Tettelin H."/>
            <person name="Glass J.I."/>
            <person name="Rusch D."/>
            <person name="Podicherti R."/>
            <person name="Tsui H.-C.T."/>
            <person name="Winkler M.E."/>
        </authorList>
    </citation>
    <scope>NUCLEOTIDE SEQUENCE</scope>
</reference>
<name>A0A381V3G5_9ZZZZ</name>
<evidence type="ECO:0000313" key="2">
    <source>
        <dbReference type="EMBL" id="SVA34501.1"/>
    </source>
</evidence>
<dbReference type="GO" id="GO:0005524">
    <property type="term" value="F:ATP binding"/>
    <property type="evidence" value="ECO:0007669"/>
    <property type="project" value="InterPro"/>
</dbReference>
<proteinExistence type="predicted"/>
<dbReference type="Gene3D" id="3.30.1490.20">
    <property type="entry name" value="ATP-grasp fold, A domain"/>
    <property type="match status" value="1"/>
</dbReference>
<gene>
    <name evidence="2" type="ORF">METZ01_LOCUS87355</name>
</gene>
<dbReference type="Pfam" id="PF01326">
    <property type="entry name" value="PPDK_N"/>
    <property type="match status" value="1"/>
</dbReference>
<dbReference type="EMBL" id="UINC01007664">
    <property type="protein sequence ID" value="SVA34501.1"/>
    <property type="molecule type" value="Genomic_DNA"/>
</dbReference>
<dbReference type="GO" id="GO:0016301">
    <property type="term" value="F:kinase activity"/>
    <property type="evidence" value="ECO:0007669"/>
    <property type="project" value="InterPro"/>
</dbReference>
<dbReference type="InterPro" id="IPR044036">
    <property type="entry name" value="DUF5752"/>
</dbReference>
<organism evidence="2">
    <name type="scientific">marine metagenome</name>
    <dbReference type="NCBI Taxonomy" id="408172"/>
    <lineage>
        <taxon>unclassified sequences</taxon>
        <taxon>metagenomes</taxon>
        <taxon>ecological metagenomes</taxon>
    </lineage>
</organism>
<accession>A0A381V3G5</accession>
<sequence>MSHRVHEILLVASPYDAFILEEDGGLTEQIMTEYIGMNFNYAPRVTRSSTAANSMAYLSKDNFDLVIVMLRIEDTDPISLGKTIKKLYPNMPVILLAFDETEIKQLSQKISPSSIDRVFIWSGDASVFPAIIKYVEDRKNAEKDIIKGDVRAIILIEDSPRMYSILLPLIYREIIFLTKNLMNKTLNSTHKSLHLRGRLKVLLTPNYETAKKFSEKYGDNIIGVISDVKFLNEGKKDSHAGMKFAKAIRDKHPAMPIILQSTDKSNQNLAKSIGADFLHKNSNTLLKDLRNFMIFNFGFGDFIFKNFKGKEIIKATNIEELIRGVETVPIESIVYHGKSNHFSNWLAARSEFDLATKLRKINVEQFDEKEKIRDAIIEQINSPNTQLRFGEVGDYSSANNKRSRFYRMCGGSLGGKARGLAFAKDMLKQSGIDNRFSNVKVKIPKTAIIGTDEFDRFMKDNRLWDDALKAKQDKKIVTLFLGSRLSMDLILKLESFLKECRYPIAIRSSSLLEDSQYQPLSGAYSTFMLANNQKIFKDRISELKKAIKLVFASIFYNESKSHFSHTVHRTEEEKMAVMIMEIAGQEYSSGRFYPTFSGVLKSINFYPVSYMKRDEGVAYLALGFGKTIVDGGKCLGISPKYPAIKP</sequence>